<evidence type="ECO:0000259" key="5">
    <source>
        <dbReference type="Pfam" id="PF01782"/>
    </source>
</evidence>
<dbReference type="PANTHER" id="PTHR33692">
    <property type="entry name" value="RIBOSOME MATURATION FACTOR RIMM"/>
    <property type="match status" value="1"/>
</dbReference>
<dbReference type="Pfam" id="PF01782">
    <property type="entry name" value="RimM"/>
    <property type="match status" value="1"/>
</dbReference>
<comment type="caution">
    <text evidence="7">The sequence shown here is derived from an EMBL/GenBank/DDBJ whole genome shotgun (WGS) entry which is preliminary data.</text>
</comment>
<dbReference type="HAMAP" id="MF_00014">
    <property type="entry name" value="Ribosome_mat_RimM"/>
    <property type="match status" value="1"/>
</dbReference>
<dbReference type="InterPro" id="IPR036976">
    <property type="entry name" value="RimM_N_sf"/>
</dbReference>
<dbReference type="InterPro" id="IPR011033">
    <property type="entry name" value="PRC_barrel-like_sf"/>
</dbReference>
<evidence type="ECO:0000256" key="2">
    <source>
        <dbReference type="ARBA" id="ARBA00022517"/>
    </source>
</evidence>
<keyword evidence="1" id="KW-0963">Cytoplasm</keyword>
<dbReference type="GO" id="GO:0006364">
    <property type="term" value="P:rRNA processing"/>
    <property type="evidence" value="ECO:0007669"/>
    <property type="project" value="UniProtKB-KW"/>
</dbReference>
<feature type="domain" description="RimM N-terminal" evidence="5">
    <location>
        <begin position="7"/>
        <end position="87"/>
    </location>
</feature>
<dbReference type="SUPFAM" id="SSF50447">
    <property type="entry name" value="Translation proteins"/>
    <property type="match status" value="1"/>
</dbReference>
<dbReference type="SUPFAM" id="SSF50346">
    <property type="entry name" value="PRC-barrel domain"/>
    <property type="match status" value="1"/>
</dbReference>
<keyword evidence="4" id="KW-0143">Chaperone</keyword>
<dbReference type="Gene3D" id="2.30.30.240">
    <property type="entry name" value="PRC-barrel domain"/>
    <property type="match status" value="1"/>
</dbReference>
<dbReference type="GO" id="GO:0043022">
    <property type="term" value="F:ribosome binding"/>
    <property type="evidence" value="ECO:0007669"/>
    <property type="project" value="InterPro"/>
</dbReference>
<evidence type="ECO:0000256" key="1">
    <source>
        <dbReference type="ARBA" id="ARBA00022490"/>
    </source>
</evidence>
<evidence type="ECO:0008006" key="8">
    <source>
        <dbReference type="Google" id="ProtNLM"/>
    </source>
</evidence>
<dbReference type="NCBIfam" id="TIGR02273">
    <property type="entry name" value="16S_RimM"/>
    <property type="match status" value="1"/>
</dbReference>
<evidence type="ECO:0000256" key="4">
    <source>
        <dbReference type="ARBA" id="ARBA00023186"/>
    </source>
</evidence>
<keyword evidence="2" id="KW-0690">Ribosome biogenesis</keyword>
<accession>A0A0F9MYE0</accession>
<feature type="domain" description="Ribosome maturation factor RimM PRC barrel" evidence="6">
    <location>
        <begin position="97"/>
        <end position="163"/>
    </location>
</feature>
<proteinExistence type="inferred from homology"/>
<keyword evidence="3" id="KW-0698">rRNA processing</keyword>
<organism evidence="7">
    <name type="scientific">marine sediment metagenome</name>
    <dbReference type="NCBI Taxonomy" id="412755"/>
    <lineage>
        <taxon>unclassified sequences</taxon>
        <taxon>metagenomes</taxon>
        <taxon>ecological metagenomes</taxon>
    </lineage>
</organism>
<gene>
    <name evidence="7" type="ORF">LCGC14_1033850</name>
</gene>
<dbReference type="InterPro" id="IPR009000">
    <property type="entry name" value="Transl_B-barrel_sf"/>
</dbReference>
<dbReference type="InterPro" id="IPR011961">
    <property type="entry name" value="RimM"/>
</dbReference>
<sequence>MSSFVDLGVIKSKKGLKGEVKVKAFVGTELFEPEQVFFLSPPTDELKTLTVESIKQAKSHLVIKFKEITSAEKATKIQGHFLQVSSEDLPPDFYSPTELIGAEVNSKDGEFIGNVMDIEYGKAHDFFVVKSGAKKVRIAAVKQMVLKVDIKKKKIVVDLPEGLTDIEG</sequence>
<dbReference type="GO" id="GO:0005840">
    <property type="term" value="C:ribosome"/>
    <property type="evidence" value="ECO:0007669"/>
    <property type="project" value="InterPro"/>
</dbReference>
<dbReference type="Gene3D" id="2.40.30.60">
    <property type="entry name" value="RimM"/>
    <property type="match status" value="1"/>
</dbReference>
<reference evidence="7" key="1">
    <citation type="journal article" date="2015" name="Nature">
        <title>Complex archaea that bridge the gap between prokaryotes and eukaryotes.</title>
        <authorList>
            <person name="Spang A."/>
            <person name="Saw J.H."/>
            <person name="Jorgensen S.L."/>
            <person name="Zaremba-Niedzwiedzka K."/>
            <person name="Martijn J."/>
            <person name="Lind A.E."/>
            <person name="van Eijk R."/>
            <person name="Schleper C."/>
            <person name="Guy L."/>
            <person name="Ettema T.J."/>
        </authorList>
    </citation>
    <scope>NUCLEOTIDE SEQUENCE</scope>
</reference>
<protein>
    <recommendedName>
        <fullName evidence="8">RimM N-terminal domain-containing protein</fullName>
    </recommendedName>
</protein>
<evidence type="ECO:0000259" key="6">
    <source>
        <dbReference type="Pfam" id="PF24986"/>
    </source>
</evidence>
<dbReference type="Pfam" id="PF24986">
    <property type="entry name" value="PRC_RimM"/>
    <property type="match status" value="1"/>
</dbReference>
<dbReference type="InterPro" id="IPR002676">
    <property type="entry name" value="RimM_N"/>
</dbReference>
<name>A0A0F9MYE0_9ZZZZ</name>
<dbReference type="EMBL" id="LAZR01004215">
    <property type="protein sequence ID" value="KKN10709.1"/>
    <property type="molecule type" value="Genomic_DNA"/>
</dbReference>
<evidence type="ECO:0000256" key="3">
    <source>
        <dbReference type="ARBA" id="ARBA00022552"/>
    </source>
</evidence>
<dbReference type="PANTHER" id="PTHR33692:SF1">
    <property type="entry name" value="RIBOSOME MATURATION FACTOR RIMM"/>
    <property type="match status" value="1"/>
</dbReference>
<dbReference type="InterPro" id="IPR056792">
    <property type="entry name" value="PRC_RimM"/>
</dbReference>
<evidence type="ECO:0000313" key="7">
    <source>
        <dbReference type="EMBL" id="KKN10709.1"/>
    </source>
</evidence>
<dbReference type="AlphaFoldDB" id="A0A0F9MYE0"/>